<sequence>MAREDDVKRKCFTFMWKLENASYCWQSYLECIASPSFTVDEIQETNWKLGLYPSIERDNIGFFLQRQVDNKSAESVAIDCELAFLSLDGTALRALKRKSVKIRKGGVTGSYEFVSRNEVFVVRRSVFLPQDTLTVRCRMWKSVGEMSKDVQCFARTRIAVEKRSFLWKIEHFSTLKEDKKETYEIKSHGNDERLMSLELFLTRGLVSDETVRFKMIPNYQNMKMCTFQLSVVDASKNTVKCFQHEFRYRDPCGSKDFIRFCTKSELLEKKSTYLPNDVLSLRCECAFSCGSMLQEIEATNSECNVAEKKNSSNLNSDKENEFPVPICILIDNLKSMLNNSSLSDVKLKTKSQTYPAHTFILGARSPVFKSMFSSDMKEKIKGCVDIEDLNDDTVLRLLRYIYSAEVEELEWVSATELYEVADKYQILSLKDVCSSHLKNSLCVNNACEALVLADRHQDEDLKVFVQDFILRHGEDIINSKEWEQLAETHLKLAYETMRLKYKEKLN</sequence>
<feature type="domain" description="MATH" evidence="2">
    <location>
        <begin position="11"/>
        <end position="139"/>
    </location>
</feature>
<dbReference type="Gene3D" id="2.60.210.10">
    <property type="entry name" value="Apoptosis, Tumor Necrosis Factor Receptor Associated Protein 2, Chain A"/>
    <property type="match status" value="2"/>
</dbReference>
<keyword evidence="4" id="KW-1185">Reference proteome</keyword>
<dbReference type="Pfam" id="PF00651">
    <property type="entry name" value="BTB"/>
    <property type="match status" value="1"/>
</dbReference>
<evidence type="ECO:0000313" key="3">
    <source>
        <dbReference type="EMBL" id="GBN72864.1"/>
    </source>
</evidence>
<dbReference type="SUPFAM" id="SSF54695">
    <property type="entry name" value="POZ domain"/>
    <property type="match status" value="1"/>
</dbReference>
<dbReference type="GO" id="GO:0030163">
    <property type="term" value="P:protein catabolic process"/>
    <property type="evidence" value="ECO:0007669"/>
    <property type="project" value="UniProtKB-ARBA"/>
</dbReference>
<dbReference type="AlphaFoldDB" id="A0A4Y2RAP5"/>
<dbReference type="EMBL" id="BGPR01016404">
    <property type="protein sequence ID" value="GBN72864.1"/>
    <property type="molecule type" value="Genomic_DNA"/>
</dbReference>
<dbReference type="OrthoDB" id="6359816at2759"/>
<dbReference type="SMART" id="SM00225">
    <property type="entry name" value="BTB"/>
    <property type="match status" value="1"/>
</dbReference>
<dbReference type="SUPFAM" id="SSF49599">
    <property type="entry name" value="TRAF domain-like"/>
    <property type="match status" value="2"/>
</dbReference>
<gene>
    <name evidence="3" type="primary">spoplb_26</name>
    <name evidence="3" type="ORF">AVEN_65661_1</name>
</gene>
<protein>
    <submittedName>
        <fullName evidence="3">Speckle-type POZ protein-like B</fullName>
    </submittedName>
</protein>
<dbReference type="InterPro" id="IPR000210">
    <property type="entry name" value="BTB/POZ_dom"/>
</dbReference>
<dbReference type="InterPro" id="IPR008974">
    <property type="entry name" value="TRAF-like"/>
</dbReference>
<evidence type="ECO:0000259" key="2">
    <source>
        <dbReference type="PROSITE" id="PS50144"/>
    </source>
</evidence>
<feature type="domain" description="BTB" evidence="1">
    <location>
        <begin position="343"/>
        <end position="410"/>
    </location>
</feature>
<dbReference type="Gene3D" id="3.30.710.10">
    <property type="entry name" value="Potassium Channel Kv1.1, Chain A"/>
    <property type="match status" value="1"/>
</dbReference>
<proteinExistence type="predicted"/>
<accession>A0A4Y2RAP5</accession>
<dbReference type="PROSITE" id="PS50097">
    <property type="entry name" value="BTB"/>
    <property type="match status" value="1"/>
</dbReference>
<evidence type="ECO:0000259" key="1">
    <source>
        <dbReference type="PROSITE" id="PS50097"/>
    </source>
</evidence>
<comment type="caution">
    <text evidence="3">The sequence shown here is derived from an EMBL/GenBank/DDBJ whole genome shotgun (WGS) entry which is preliminary data.</text>
</comment>
<dbReference type="Proteomes" id="UP000499080">
    <property type="component" value="Unassembled WGS sequence"/>
</dbReference>
<dbReference type="InterPro" id="IPR002083">
    <property type="entry name" value="MATH/TRAF_dom"/>
</dbReference>
<organism evidence="3 4">
    <name type="scientific">Araneus ventricosus</name>
    <name type="common">Orbweaver spider</name>
    <name type="synonym">Epeira ventricosa</name>
    <dbReference type="NCBI Taxonomy" id="182803"/>
    <lineage>
        <taxon>Eukaryota</taxon>
        <taxon>Metazoa</taxon>
        <taxon>Ecdysozoa</taxon>
        <taxon>Arthropoda</taxon>
        <taxon>Chelicerata</taxon>
        <taxon>Arachnida</taxon>
        <taxon>Araneae</taxon>
        <taxon>Araneomorphae</taxon>
        <taxon>Entelegynae</taxon>
        <taxon>Araneoidea</taxon>
        <taxon>Araneidae</taxon>
        <taxon>Araneus</taxon>
    </lineage>
</organism>
<reference evidence="3 4" key="1">
    <citation type="journal article" date="2019" name="Sci. Rep.">
        <title>Orb-weaving spider Araneus ventricosus genome elucidates the spidroin gene catalogue.</title>
        <authorList>
            <person name="Kono N."/>
            <person name="Nakamura H."/>
            <person name="Ohtoshi R."/>
            <person name="Moran D.A.P."/>
            <person name="Shinohara A."/>
            <person name="Yoshida Y."/>
            <person name="Fujiwara M."/>
            <person name="Mori M."/>
            <person name="Tomita M."/>
            <person name="Arakawa K."/>
        </authorList>
    </citation>
    <scope>NUCLEOTIDE SEQUENCE [LARGE SCALE GENOMIC DNA]</scope>
</reference>
<dbReference type="InterPro" id="IPR011333">
    <property type="entry name" value="SKP1/BTB/POZ_sf"/>
</dbReference>
<evidence type="ECO:0000313" key="4">
    <source>
        <dbReference type="Proteomes" id="UP000499080"/>
    </source>
</evidence>
<dbReference type="PANTHER" id="PTHR24413">
    <property type="entry name" value="SPECKLE-TYPE POZ PROTEIN"/>
    <property type="match status" value="1"/>
</dbReference>
<name>A0A4Y2RAP5_ARAVE</name>
<dbReference type="PROSITE" id="PS50144">
    <property type="entry name" value="MATH"/>
    <property type="match status" value="1"/>
</dbReference>
<dbReference type="Gene3D" id="1.25.40.420">
    <property type="match status" value="1"/>
</dbReference>